<sequence>MQKATSTTAPAALHPVPRAPALLQRKCACGRPAMGAGQCSECAGKHAWGQRKADAAAPGGLRIGAADDPLEHEADRVADQVLAGPAPDVIGGAAPGIQRAAHHALAHQDSAPASVASVIAGAGAPLDGAVRQDMEQRFGHDFSGVRVHAGSAAAQSARDVHARAYTVGNHLVFGAGQFAPQTQAGRRLLAHELTHVIQQDGGADLVQRAEVDDRSCAGLTDIESDIDTKVNAQIAAARTAAAKPMVVADFLDDVAGRLGGKFMGSIEKFIKALPKTKRTDPAQDLSGTKFAGVESVNRFYQLHTQGVVGVVGPAANVKSICMGADKLGHFFEEGFIYFQLARAGGTKAQLESTGRYLEISAKQGLGVTGVYSNADMAANMAGKQFYTDLEADPAGYTFKIANYITKQWNEAANPSFYAASEGSVIWSNLLTGKWLGAFTSGGGKSAPIDAKVDLVATPAGTVTGTAEWPAAKPTNKEKIKNGKITQRTTAVTGTLPTTPPDTLSADAVSGVSITYEWEGKSSKGKGKWDSVDEQNLTGVWGIGKSMNNGGTWRLKKA</sequence>
<feature type="domain" description="eCIS core" evidence="1">
    <location>
        <begin position="125"/>
        <end position="202"/>
    </location>
</feature>
<name>A0A562Q1B7_9BURK</name>
<evidence type="ECO:0000313" key="2">
    <source>
        <dbReference type="EMBL" id="TWI50240.1"/>
    </source>
</evidence>
<evidence type="ECO:0000259" key="1">
    <source>
        <dbReference type="Pfam" id="PF13699"/>
    </source>
</evidence>
<dbReference type="AlphaFoldDB" id="A0A562Q1B7"/>
<accession>A0A562Q1B7</accession>
<dbReference type="EMBL" id="VLKW01000002">
    <property type="protein sequence ID" value="TWI50240.1"/>
    <property type="molecule type" value="Genomic_DNA"/>
</dbReference>
<dbReference type="InterPro" id="IPR025295">
    <property type="entry name" value="eCIS_core_dom"/>
</dbReference>
<gene>
    <name evidence="2" type="ORF">IP92_01469</name>
</gene>
<comment type="caution">
    <text evidence="2">The sequence shown here is derived from an EMBL/GenBank/DDBJ whole genome shotgun (WGS) entry which is preliminary data.</text>
</comment>
<dbReference type="Pfam" id="PF13699">
    <property type="entry name" value="eCIS_core"/>
    <property type="match status" value="1"/>
</dbReference>
<dbReference type="Proteomes" id="UP000315112">
    <property type="component" value="Unassembled WGS sequence"/>
</dbReference>
<dbReference type="RefSeq" id="WP_229418670.1">
    <property type="nucleotide sequence ID" value="NZ_CP046904.1"/>
</dbReference>
<proteinExistence type="predicted"/>
<evidence type="ECO:0000313" key="3">
    <source>
        <dbReference type="Proteomes" id="UP000315112"/>
    </source>
</evidence>
<protein>
    <submittedName>
        <fullName evidence="2">Uncharacterized protein DUF4157</fullName>
    </submittedName>
</protein>
<reference evidence="2 3" key="1">
    <citation type="journal article" date="2015" name="Stand. Genomic Sci.">
        <title>Genomic Encyclopedia of Bacterial and Archaeal Type Strains, Phase III: the genomes of soil and plant-associated and newly described type strains.</title>
        <authorList>
            <person name="Whitman W.B."/>
            <person name="Woyke T."/>
            <person name="Klenk H.P."/>
            <person name="Zhou Y."/>
            <person name="Lilburn T.G."/>
            <person name="Beck B.J."/>
            <person name="De Vos P."/>
            <person name="Vandamme P."/>
            <person name="Eisen J.A."/>
            <person name="Garrity G."/>
            <person name="Hugenholtz P."/>
            <person name="Kyrpides N.C."/>
        </authorList>
    </citation>
    <scope>NUCLEOTIDE SEQUENCE [LARGE SCALE GENOMIC DNA]</scope>
    <source>
        <strain evidence="2 3">CGMCC 1.10685</strain>
    </source>
</reference>
<organism evidence="2 3">
    <name type="scientific">Pseudoduganella flava</name>
    <dbReference type="NCBI Taxonomy" id="871742"/>
    <lineage>
        <taxon>Bacteria</taxon>
        <taxon>Pseudomonadati</taxon>
        <taxon>Pseudomonadota</taxon>
        <taxon>Betaproteobacteria</taxon>
        <taxon>Burkholderiales</taxon>
        <taxon>Oxalobacteraceae</taxon>
        <taxon>Telluria group</taxon>
        <taxon>Pseudoduganella</taxon>
    </lineage>
</organism>